<accession>A0A4Y9XSS7</accession>
<keyword evidence="2" id="KW-1185">Reference proteome</keyword>
<name>A0A4Y9XSS7_9AGAM</name>
<gene>
    <name evidence="1" type="ORF">EVG20_g10546</name>
</gene>
<evidence type="ECO:0000313" key="1">
    <source>
        <dbReference type="EMBL" id="TFY52447.1"/>
    </source>
</evidence>
<dbReference type="Proteomes" id="UP000298327">
    <property type="component" value="Unassembled WGS sequence"/>
</dbReference>
<dbReference type="EMBL" id="SEOQ01001305">
    <property type="protein sequence ID" value="TFY52447.1"/>
    <property type="molecule type" value="Genomic_DNA"/>
</dbReference>
<proteinExistence type="predicted"/>
<comment type="caution">
    <text evidence="1">The sequence shown here is derived from an EMBL/GenBank/DDBJ whole genome shotgun (WGS) entry which is preliminary data.</text>
</comment>
<evidence type="ECO:0000313" key="2">
    <source>
        <dbReference type="Proteomes" id="UP000298327"/>
    </source>
</evidence>
<reference evidence="1 2" key="1">
    <citation type="submission" date="2019-02" db="EMBL/GenBank/DDBJ databases">
        <title>Genome sequencing of the rare red list fungi Dentipellis fragilis.</title>
        <authorList>
            <person name="Buettner E."/>
            <person name="Kellner H."/>
        </authorList>
    </citation>
    <scope>NUCLEOTIDE SEQUENCE [LARGE SCALE GENOMIC DNA]</scope>
    <source>
        <strain evidence="1 2">DSM 105465</strain>
    </source>
</reference>
<dbReference type="AlphaFoldDB" id="A0A4Y9XSS7"/>
<sequence>MDSGLFEYINISPTLYCDDAEMLYSQLPPGHIGTSVAWDGQATYNTNINILPSEPLDHVLALLESRDLPACQQVYPPSLTLASRSIEDRWTLQPTCGDINDPYNIHPQDIVSVSAMAEIVGEQQAVLTFLRGGPSPYCRTACGPVNAW</sequence>
<organism evidence="1 2">
    <name type="scientific">Dentipellis fragilis</name>
    <dbReference type="NCBI Taxonomy" id="205917"/>
    <lineage>
        <taxon>Eukaryota</taxon>
        <taxon>Fungi</taxon>
        <taxon>Dikarya</taxon>
        <taxon>Basidiomycota</taxon>
        <taxon>Agaricomycotina</taxon>
        <taxon>Agaricomycetes</taxon>
        <taxon>Russulales</taxon>
        <taxon>Hericiaceae</taxon>
        <taxon>Dentipellis</taxon>
    </lineage>
</organism>
<protein>
    <submittedName>
        <fullName evidence="1">Uncharacterized protein</fullName>
    </submittedName>
</protein>